<reference evidence="1 2" key="1">
    <citation type="journal article" date="2013" name="Mar. Genomics">
        <title>Expression of sulfatases in Rhodopirellula baltica and the diversity of sulfatases in the genus Rhodopirellula.</title>
        <authorList>
            <person name="Wegner C.E."/>
            <person name="Richter-Heitmann T."/>
            <person name="Klindworth A."/>
            <person name="Klockow C."/>
            <person name="Richter M."/>
            <person name="Achstetter T."/>
            <person name="Glockner F.O."/>
            <person name="Harder J."/>
        </authorList>
    </citation>
    <scope>NUCLEOTIDE SEQUENCE [LARGE SCALE GENOMIC DNA]</scope>
    <source>
        <strain evidence="1 2">SH398</strain>
    </source>
</reference>
<dbReference type="AlphaFoldDB" id="M5SAF1"/>
<proteinExistence type="predicted"/>
<gene>
    <name evidence="1" type="ORF">RESH_04751</name>
</gene>
<dbReference type="PATRIC" id="fig|1263868.3.peg.5156"/>
<evidence type="ECO:0000313" key="1">
    <source>
        <dbReference type="EMBL" id="EMI24642.1"/>
    </source>
</evidence>
<comment type="caution">
    <text evidence="1">The sequence shown here is derived from an EMBL/GenBank/DDBJ whole genome shotgun (WGS) entry which is preliminary data.</text>
</comment>
<dbReference type="EMBL" id="ANOF01000153">
    <property type="protein sequence ID" value="EMI24642.1"/>
    <property type="molecule type" value="Genomic_DNA"/>
</dbReference>
<protein>
    <submittedName>
        <fullName evidence="1">Uncharacterized protein</fullName>
    </submittedName>
</protein>
<accession>M5SAF1</accession>
<organism evidence="1 2">
    <name type="scientific">Rhodopirellula europaea SH398</name>
    <dbReference type="NCBI Taxonomy" id="1263868"/>
    <lineage>
        <taxon>Bacteria</taxon>
        <taxon>Pseudomonadati</taxon>
        <taxon>Planctomycetota</taxon>
        <taxon>Planctomycetia</taxon>
        <taxon>Pirellulales</taxon>
        <taxon>Pirellulaceae</taxon>
        <taxon>Rhodopirellula</taxon>
    </lineage>
</organism>
<name>M5SAF1_9BACT</name>
<dbReference type="Proteomes" id="UP000011996">
    <property type="component" value="Unassembled WGS sequence"/>
</dbReference>
<sequence length="99" mass="10851">MLGDGSPCGMLVSDGVFPPGWVDRYLALLKSVTDKYLGADMIPRRIAWAIHFASWYLPLRYDVWCSSSGGTNDETVGQLARVRTPSELFFGTDGDGTFA</sequence>
<evidence type="ECO:0000313" key="2">
    <source>
        <dbReference type="Proteomes" id="UP000011996"/>
    </source>
</evidence>